<gene>
    <name evidence="6" type="ORF">SAMN06297251_105205</name>
</gene>
<name>A0A1W2AZB6_9HYPH</name>
<evidence type="ECO:0000313" key="6">
    <source>
        <dbReference type="EMBL" id="SMC66026.1"/>
    </source>
</evidence>
<accession>A0A1W2AZB6</accession>
<evidence type="ECO:0000256" key="3">
    <source>
        <dbReference type="ARBA" id="ARBA00022970"/>
    </source>
</evidence>
<dbReference type="GO" id="GO:0006865">
    <property type="term" value="P:amino acid transport"/>
    <property type="evidence" value="ECO:0007669"/>
    <property type="project" value="UniProtKB-KW"/>
</dbReference>
<feature type="chain" id="PRO_5013366116" evidence="4">
    <location>
        <begin position="22"/>
        <end position="355"/>
    </location>
</feature>
<feature type="signal peptide" evidence="4">
    <location>
        <begin position="1"/>
        <end position="21"/>
    </location>
</feature>
<dbReference type="RefSeq" id="WP_084409621.1">
    <property type="nucleotide sequence ID" value="NZ_FWXR01000005.1"/>
</dbReference>
<keyword evidence="3" id="KW-0029">Amino-acid transport</keyword>
<dbReference type="EMBL" id="FWXR01000005">
    <property type="protein sequence ID" value="SMC66026.1"/>
    <property type="molecule type" value="Genomic_DNA"/>
</dbReference>
<organism evidence="6 7">
    <name type="scientific">Fulvimarina manganoxydans</name>
    <dbReference type="NCBI Taxonomy" id="937218"/>
    <lineage>
        <taxon>Bacteria</taxon>
        <taxon>Pseudomonadati</taxon>
        <taxon>Pseudomonadota</taxon>
        <taxon>Alphaproteobacteria</taxon>
        <taxon>Hyphomicrobiales</taxon>
        <taxon>Aurantimonadaceae</taxon>
        <taxon>Fulvimarina</taxon>
    </lineage>
</organism>
<dbReference type="InterPro" id="IPR028081">
    <property type="entry name" value="Leu-bd"/>
</dbReference>
<evidence type="ECO:0000256" key="2">
    <source>
        <dbReference type="ARBA" id="ARBA00022729"/>
    </source>
</evidence>
<dbReference type="SUPFAM" id="SSF53822">
    <property type="entry name" value="Periplasmic binding protein-like I"/>
    <property type="match status" value="1"/>
</dbReference>
<comment type="similarity">
    <text evidence="1">Belongs to the leucine-binding protein family.</text>
</comment>
<proteinExistence type="inferred from homology"/>
<protein>
    <submittedName>
        <fullName evidence="6">Amino acid/amide ABC transporter substrate-binding protein, HAAT family</fullName>
    </submittedName>
</protein>
<dbReference type="Gene3D" id="3.40.50.2300">
    <property type="match status" value="2"/>
</dbReference>
<keyword evidence="7" id="KW-1185">Reference proteome</keyword>
<dbReference type="OrthoDB" id="8439308at2"/>
<reference evidence="6 7" key="1">
    <citation type="submission" date="2017-04" db="EMBL/GenBank/DDBJ databases">
        <authorList>
            <person name="Afonso C.L."/>
            <person name="Miller P.J."/>
            <person name="Scott M.A."/>
            <person name="Spackman E."/>
            <person name="Goraichik I."/>
            <person name="Dimitrov K.M."/>
            <person name="Suarez D.L."/>
            <person name="Swayne D.E."/>
        </authorList>
    </citation>
    <scope>NUCLEOTIDE SEQUENCE [LARGE SCALE GENOMIC DNA]</scope>
    <source>
        <strain evidence="6 7">CGMCC 1.10972</strain>
    </source>
</reference>
<sequence>MKRFALALAALLIASPGLAQARIGIAAPLTDSAALLGEQIEAGAKAAADTAGVETVTADTACTSEGGKAAAERLLAEGASIVIGFLCTEAIEAALPILTGKGVPVIDVGVRANRLTDRRERSGQLVWRVAPRSDAEATAIAESVATRWSDEPFGFIEDGSIANRALTDTVRRLLGDKGLQPSLMDNYRPAEEKQFGLARRLQRSGVTRFVIAGDRPDIAVILRDAAELGLDLEVIGGESLMDETSVDQPLGDGVIAVLPPMRFPALVETLGDKAHGYAGPAYASAEIAAEALALAEESDRSLADILNGETFETVLGPARFDEKGDSGLLEWRPYVWTGEDFAPLADQAAHGGSDR</sequence>
<dbReference type="Proteomes" id="UP000192656">
    <property type="component" value="Unassembled WGS sequence"/>
</dbReference>
<dbReference type="PANTHER" id="PTHR30483:SF6">
    <property type="entry name" value="PERIPLASMIC BINDING PROTEIN OF ABC TRANSPORTER FOR NATURAL AMINO ACIDS"/>
    <property type="match status" value="1"/>
</dbReference>
<dbReference type="Pfam" id="PF13458">
    <property type="entry name" value="Peripla_BP_6"/>
    <property type="match status" value="1"/>
</dbReference>
<feature type="domain" description="Leucine-binding protein" evidence="5">
    <location>
        <begin position="22"/>
        <end position="323"/>
    </location>
</feature>
<dbReference type="InterPro" id="IPR051010">
    <property type="entry name" value="BCAA_transport"/>
</dbReference>
<evidence type="ECO:0000259" key="5">
    <source>
        <dbReference type="Pfam" id="PF13458"/>
    </source>
</evidence>
<keyword evidence="2 4" id="KW-0732">Signal</keyword>
<dbReference type="AlphaFoldDB" id="A0A1W2AZB6"/>
<dbReference type="InterPro" id="IPR028082">
    <property type="entry name" value="Peripla_BP_I"/>
</dbReference>
<evidence type="ECO:0000256" key="1">
    <source>
        <dbReference type="ARBA" id="ARBA00010062"/>
    </source>
</evidence>
<keyword evidence="3" id="KW-0813">Transport</keyword>
<dbReference type="STRING" id="937218.SAMN06297251_105205"/>
<evidence type="ECO:0000256" key="4">
    <source>
        <dbReference type="SAM" id="SignalP"/>
    </source>
</evidence>
<dbReference type="PANTHER" id="PTHR30483">
    <property type="entry name" value="LEUCINE-SPECIFIC-BINDING PROTEIN"/>
    <property type="match status" value="1"/>
</dbReference>
<evidence type="ECO:0000313" key="7">
    <source>
        <dbReference type="Proteomes" id="UP000192656"/>
    </source>
</evidence>